<organism evidence="1">
    <name type="scientific">marine sediment metagenome</name>
    <dbReference type="NCBI Taxonomy" id="412755"/>
    <lineage>
        <taxon>unclassified sequences</taxon>
        <taxon>metagenomes</taxon>
        <taxon>ecological metagenomes</taxon>
    </lineage>
</organism>
<reference evidence="1" key="1">
    <citation type="journal article" date="2015" name="Nature">
        <title>Complex archaea that bridge the gap between prokaryotes and eukaryotes.</title>
        <authorList>
            <person name="Spang A."/>
            <person name="Saw J.H."/>
            <person name="Jorgensen S.L."/>
            <person name="Zaremba-Niedzwiedzka K."/>
            <person name="Martijn J."/>
            <person name="Lind A.E."/>
            <person name="van Eijk R."/>
            <person name="Schleper C."/>
            <person name="Guy L."/>
            <person name="Ettema T.J."/>
        </authorList>
    </citation>
    <scope>NUCLEOTIDE SEQUENCE</scope>
</reference>
<protein>
    <submittedName>
        <fullName evidence="1">Uncharacterized protein</fullName>
    </submittedName>
</protein>
<dbReference type="AlphaFoldDB" id="A0A0F9A8T7"/>
<feature type="non-terminal residue" evidence="1">
    <location>
        <position position="47"/>
    </location>
</feature>
<dbReference type="EMBL" id="LAZR01059034">
    <property type="protein sequence ID" value="KKK68641.1"/>
    <property type="molecule type" value="Genomic_DNA"/>
</dbReference>
<proteinExistence type="predicted"/>
<name>A0A0F9A8T7_9ZZZZ</name>
<evidence type="ECO:0000313" key="1">
    <source>
        <dbReference type="EMBL" id="KKK68641.1"/>
    </source>
</evidence>
<sequence length="47" mass="5158">MPEKTKQIIDDLQVRTGAGSMTEVIRRALALLDVVSAEQEKGGELFI</sequence>
<comment type="caution">
    <text evidence="1">The sequence shown here is derived from an EMBL/GenBank/DDBJ whole genome shotgun (WGS) entry which is preliminary data.</text>
</comment>
<gene>
    <name evidence="1" type="ORF">LCGC14_2942010</name>
</gene>
<accession>A0A0F9A8T7</accession>